<reference evidence="1 2" key="2">
    <citation type="submission" date="2018-11" db="EMBL/GenBank/DDBJ databases">
        <authorList>
            <consortium name="Pathogen Informatics"/>
        </authorList>
    </citation>
    <scope>NUCLEOTIDE SEQUENCE [LARGE SCALE GENOMIC DNA]</scope>
</reference>
<protein>
    <submittedName>
        <fullName evidence="3">Protein kinase domain-containing protein</fullName>
    </submittedName>
</protein>
<proteinExistence type="predicted"/>
<dbReference type="WBParaSite" id="TTAC_0000961201-mRNA-1">
    <property type="protein sequence ID" value="TTAC_0000961201-mRNA-1"/>
    <property type="gene ID" value="TTAC_0000961201"/>
</dbReference>
<dbReference type="EMBL" id="UYWX01020911">
    <property type="protein sequence ID" value="VDM34459.1"/>
    <property type="molecule type" value="Genomic_DNA"/>
</dbReference>
<accession>A0A0R3X7T7</accession>
<name>A0A0R3X7T7_HYDTA</name>
<evidence type="ECO:0000313" key="2">
    <source>
        <dbReference type="Proteomes" id="UP000274429"/>
    </source>
</evidence>
<dbReference type="Proteomes" id="UP000274429">
    <property type="component" value="Unassembled WGS sequence"/>
</dbReference>
<gene>
    <name evidence="1" type="ORF">TTAC_LOCUS9597</name>
</gene>
<reference evidence="3" key="1">
    <citation type="submission" date="2017-02" db="UniProtKB">
        <authorList>
            <consortium name="WormBaseParasite"/>
        </authorList>
    </citation>
    <scope>IDENTIFICATION</scope>
</reference>
<keyword evidence="2" id="KW-1185">Reference proteome</keyword>
<dbReference type="OrthoDB" id="6268792at2759"/>
<evidence type="ECO:0000313" key="1">
    <source>
        <dbReference type="EMBL" id="VDM34459.1"/>
    </source>
</evidence>
<evidence type="ECO:0000313" key="3">
    <source>
        <dbReference type="WBParaSite" id="TTAC_0000961201-mRNA-1"/>
    </source>
</evidence>
<sequence length="1550" mass="174297">MTIKDVKFDADEETQLGDPTGLRSFDYAPPIIPSSVLVKTPLLHLSSSLILAQITKSSITSAAHACQSVQSLPHTLKSEGALKDMQTTKPTRMLHQAQSLPLEESCLIVEEDCLQYNVSKASITHRVHTQILGLEMRCTSSMTSEGIRSDANGGVEGEHIIAMTSSDYAVPIFSDGYVLIGNVRQIIRDNDLADAPKVLVSHAVQTRISVEILTRMFEEAHSHPQITEDFVQINLKRQSSLIQVLSSDVERKYNIRVKGSRVDALSAPQTLETYGGSPLLQKNWQFISMTPSEEVKRVSDHGSLNQLKRYRVTSSASVNTHPPSLHISIPLSTTQKSKSSVTTAAQTSKEVKPLKQLALQKQQTPAPLQVEPIFVGKSCQIGTKDSFQCFVSNAPTTLSTCTQTVGSNLVCISTMTYKCVRCANDGGLQCKMLRAICFPSCGPLTNSTRLAFTDRVYQTTHDNRIQVGIPKMLNSCSVQTRISVEPLTRALENARLHHPGSEGSTKADQKLYVTPIQFASPDEVAQNLPIVSKTSGQSNSQLAPGEGKYYSDIWAELSKSDSLEVSTSHTTGKNLRCIAVMTFKEVKCMADDDISDRLDNQIDLGRYEASMQPKRPILISPSSILVKPPLLLNSSSLTATQFPKSITANTAQMCNTFKNMARSLAPEGTDEETSVEQQTMVVKEDILQCFVHRILNNFSTYTQTMYPAMKHNSSITCTEIICTNAVSRLENGIRPARIDTMRQTDYDYLFHVDSPKPYASCAIQTRISVEISKGLFKDGKSYHRVSNIPSLVPLKRQSTSGAIDQTVRFAAGVSQDRLHRLTQFLYSDKRSVSTMTVLEVKRAYIGKAEMSFIPLLNFASDMELVSGLHVRLAQTSGTLLSRATQLLTIMEPLPLLPTEQQTATDGYRPRNMEEICTASRLSLVSKPSSSLASLLDGSNITRGPSISHANSSTQTIKCLSEVSLLHDFAPTSGTKTISHSPWSTTKYSLIQTTKIKTRRVKAVQTSHSVKSPFHSSVKRFESNDYAALMRPHLPLIRTDEESNLIDDQVVELLHGSLTSSPPKQKIIQQDDEVQVDICITAWLKDYVQRIGHESSECVTTLKAKQFQCPLFQRKYDFDGFKQFYNHSCQTTFYLSNLKKTDNRKERHVYKTNKIYKTSQVQVISTYHMEERENRSQECVKVEKELIQIGNDSQQLSDSGFSWIMEKPFRIPDRRVLHVFRLRVRILEYELCDDFKCLLSPRWQKIIEVANQKTGIFTPMAIALHRKWVRMSNQQPYYVDSIRGKNLPFEEAFSLGYVRLASLPNLLDSRSPLIFIERESFGWHLVRGYAYARRVDGTKMDFSEAWRTGYIRATDNGTRVTVWDDHLSMWIPAEEAVAKNVLLVSMNREFKVCKVRRKLFRVSAIQPGGMQSQWLNPLEALTYGVFAWQEGNVADMWLAQPQITRPTLSEAIFVPPTQEFMPLSWKCFYDAWKEGWIQLTQEPNADMVSVTDFDNRRVVKAFMNLVVDPFEYSNRSLPEHLSLERPQSETLLPTTVRKAEWKGAIYSLSAW</sequence>
<organism evidence="3">
    <name type="scientific">Hydatigena taeniaeformis</name>
    <name type="common">Feline tapeworm</name>
    <name type="synonym">Taenia taeniaeformis</name>
    <dbReference type="NCBI Taxonomy" id="6205"/>
    <lineage>
        <taxon>Eukaryota</taxon>
        <taxon>Metazoa</taxon>
        <taxon>Spiralia</taxon>
        <taxon>Lophotrochozoa</taxon>
        <taxon>Platyhelminthes</taxon>
        <taxon>Cestoda</taxon>
        <taxon>Eucestoda</taxon>
        <taxon>Cyclophyllidea</taxon>
        <taxon>Taeniidae</taxon>
        <taxon>Hydatigera</taxon>
    </lineage>
</organism>